<dbReference type="Proteomes" id="UP001054837">
    <property type="component" value="Unassembled WGS sequence"/>
</dbReference>
<evidence type="ECO:0000313" key="2">
    <source>
        <dbReference type="Proteomes" id="UP001054837"/>
    </source>
</evidence>
<dbReference type="AlphaFoldDB" id="A0AAV4VXI5"/>
<sequence>METQFILFPTVKYGTASTKSKLLIGRACQLLARQSRLMMQPTARDPAKFHVNTNQGRLSPHLFGCITTQTFLISSPRGSPISSDGPVTTPKLICQCRGRRDVVITCCEHVPIGVRGRHRVMSPPPPLWGDSGVSGIVQMVIALWPITNIP</sequence>
<keyword evidence="2" id="KW-1185">Reference proteome</keyword>
<organism evidence="1 2">
    <name type="scientific">Caerostris darwini</name>
    <dbReference type="NCBI Taxonomy" id="1538125"/>
    <lineage>
        <taxon>Eukaryota</taxon>
        <taxon>Metazoa</taxon>
        <taxon>Ecdysozoa</taxon>
        <taxon>Arthropoda</taxon>
        <taxon>Chelicerata</taxon>
        <taxon>Arachnida</taxon>
        <taxon>Araneae</taxon>
        <taxon>Araneomorphae</taxon>
        <taxon>Entelegynae</taxon>
        <taxon>Araneoidea</taxon>
        <taxon>Araneidae</taxon>
        <taxon>Caerostris</taxon>
    </lineage>
</organism>
<name>A0AAV4VXI5_9ARAC</name>
<accession>A0AAV4VXI5</accession>
<evidence type="ECO:0000313" key="1">
    <source>
        <dbReference type="EMBL" id="GIY73980.1"/>
    </source>
</evidence>
<protein>
    <submittedName>
        <fullName evidence="1">Uncharacterized protein</fullName>
    </submittedName>
</protein>
<proteinExistence type="predicted"/>
<comment type="caution">
    <text evidence="1">The sequence shown here is derived from an EMBL/GenBank/DDBJ whole genome shotgun (WGS) entry which is preliminary data.</text>
</comment>
<reference evidence="1 2" key="1">
    <citation type="submission" date="2021-06" db="EMBL/GenBank/DDBJ databases">
        <title>Caerostris darwini draft genome.</title>
        <authorList>
            <person name="Kono N."/>
            <person name="Arakawa K."/>
        </authorList>
    </citation>
    <scope>NUCLEOTIDE SEQUENCE [LARGE SCALE GENOMIC DNA]</scope>
</reference>
<dbReference type="EMBL" id="BPLQ01013677">
    <property type="protein sequence ID" value="GIY73980.1"/>
    <property type="molecule type" value="Genomic_DNA"/>
</dbReference>
<gene>
    <name evidence="1" type="ORF">CDAR_598651</name>
</gene>